<organism evidence="4 5">
    <name type="scientific">Luteimonas vadosa</name>
    <dbReference type="NCBI Taxonomy" id="1165507"/>
    <lineage>
        <taxon>Bacteria</taxon>
        <taxon>Pseudomonadati</taxon>
        <taxon>Pseudomonadota</taxon>
        <taxon>Gammaproteobacteria</taxon>
        <taxon>Lysobacterales</taxon>
        <taxon>Lysobacteraceae</taxon>
        <taxon>Luteimonas</taxon>
    </lineage>
</organism>
<dbReference type="SUPFAM" id="SSF50249">
    <property type="entry name" value="Nucleic acid-binding proteins"/>
    <property type="match status" value="1"/>
</dbReference>
<dbReference type="RefSeq" id="WP_345294804.1">
    <property type="nucleotide sequence ID" value="NZ_BAABJY010000002.1"/>
</dbReference>
<gene>
    <name evidence="4" type="ORF">GCM10023332_13980</name>
</gene>
<dbReference type="PANTHER" id="PTHR12962:SF1">
    <property type="entry name" value="COLD SHOCK DOMAIN-CONTAINING PROTEIN CG9705"/>
    <property type="match status" value="1"/>
</dbReference>
<evidence type="ECO:0000256" key="2">
    <source>
        <dbReference type="SAM" id="Phobius"/>
    </source>
</evidence>
<evidence type="ECO:0000256" key="1">
    <source>
        <dbReference type="ARBA" id="ARBA00022553"/>
    </source>
</evidence>
<accession>A0ABP9DYT9</accession>
<dbReference type="PANTHER" id="PTHR12962">
    <property type="entry name" value="CALCIUM-REGULATED HEAT STABLE PROTEIN CRHSP-24-RELATED"/>
    <property type="match status" value="1"/>
</dbReference>
<dbReference type="SMART" id="SM00357">
    <property type="entry name" value="CSP"/>
    <property type="match status" value="1"/>
</dbReference>
<dbReference type="Gene3D" id="2.40.50.140">
    <property type="entry name" value="Nucleic acid-binding proteins"/>
    <property type="match status" value="1"/>
</dbReference>
<dbReference type="CDD" id="cd04458">
    <property type="entry name" value="CSP_CDS"/>
    <property type="match status" value="1"/>
</dbReference>
<feature type="transmembrane region" description="Helical" evidence="2">
    <location>
        <begin position="89"/>
        <end position="108"/>
    </location>
</feature>
<keyword evidence="2" id="KW-1133">Transmembrane helix</keyword>
<dbReference type="PROSITE" id="PS51857">
    <property type="entry name" value="CSD_2"/>
    <property type="match status" value="1"/>
</dbReference>
<keyword evidence="5" id="KW-1185">Reference proteome</keyword>
<protein>
    <submittedName>
        <fullName evidence="4">Cold shock and DUF1294 domain-containing protein</fullName>
    </submittedName>
</protein>
<keyword evidence="1" id="KW-0597">Phosphoprotein</keyword>
<keyword evidence="2" id="KW-0472">Membrane</keyword>
<feature type="domain" description="CSD" evidence="3">
    <location>
        <begin position="2"/>
        <end position="67"/>
    </location>
</feature>
<dbReference type="InterPro" id="IPR010718">
    <property type="entry name" value="DUF1294"/>
</dbReference>
<dbReference type="Pfam" id="PF00313">
    <property type="entry name" value="CSD"/>
    <property type="match status" value="1"/>
</dbReference>
<feature type="transmembrane region" description="Helical" evidence="2">
    <location>
        <begin position="180"/>
        <end position="198"/>
    </location>
</feature>
<keyword evidence="2" id="KW-0812">Transmembrane</keyword>
<proteinExistence type="predicted"/>
<sequence length="211" mass="22584">MRYVGRLQQWNDDKGYGFVVPHEGGARAFVHVRSFEVPGRRPADGDLVSYEARADAKGRLAATRVRFAGQRVPTRARGPDRARRRAARLPRAGIGLAMLATTTSAMLLGVLPTALGLAWLGMSAVSFFAYGLDKAAAGRRGVSRIPEATLHLMDLLGGWPGALVAQQLARHKTVKASFQAVFWLTVAANLGLAAWAWHGGMAEAISRGLAG</sequence>
<name>A0ABP9DYT9_9GAMM</name>
<reference evidence="5" key="1">
    <citation type="journal article" date="2019" name="Int. J. Syst. Evol. Microbiol.">
        <title>The Global Catalogue of Microorganisms (GCM) 10K type strain sequencing project: providing services to taxonomists for standard genome sequencing and annotation.</title>
        <authorList>
            <consortium name="The Broad Institute Genomics Platform"/>
            <consortium name="The Broad Institute Genome Sequencing Center for Infectious Disease"/>
            <person name="Wu L."/>
            <person name="Ma J."/>
        </authorList>
    </citation>
    <scope>NUCLEOTIDE SEQUENCE [LARGE SCALE GENOMIC DNA]</scope>
    <source>
        <strain evidence="5">JCM 18392</strain>
    </source>
</reference>
<dbReference type="InterPro" id="IPR002059">
    <property type="entry name" value="CSP_DNA-bd"/>
</dbReference>
<evidence type="ECO:0000259" key="3">
    <source>
        <dbReference type="PROSITE" id="PS51857"/>
    </source>
</evidence>
<dbReference type="InterPro" id="IPR052069">
    <property type="entry name" value="Ca-reg_mRNA-binding_domain"/>
</dbReference>
<dbReference type="Pfam" id="PF06961">
    <property type="entry name" value="DUF1294"/>
    <property type="match status" value="1"/>
</dbReference>
<dbReference type="InterPro" id="IPR011129">
    <property type="entry name" value="CSD"/>
</dbReference>
<evidence type="ECO:0000313" key="5">
    <source>
        <dbReference type="Proteomes" id="UP001501323"/>
    </source>
</evidence>
<dbReference type="Proteomes" id="UP001501323">
    <property type="component" value="Unassembled WGS sequence"/>
</dbReference>
<feature type="transmembrane region" description="Helical" evidence="2">
    <location>
        <begin position="114"/>
        <end position="132"/>
    </location>
</feature>
<evidence type="ECO:0000313" key="4">
    <source>
        <dbReference type="EMBL" id="GAA4863066.1"/>
    </source>
</evidence>
<dbReference type="EMBL" id="BAABJY010000002">
    <property type="protein sequence ID" value="GAA4863066.1"/>
    <property type="molecule type" value="Genomic_DNA"/>
</dbReference>
<dbReference type="InterPro" id="IPR012340">
    <property type="entry name" value="NA-bd_OB-fold"/>
</dbReference>
<comment type="caution">
    <text evidence="4">The sequence shown here is derived from an EMBL/GenBank/DDBJ whole genome shotgun (WGS) entry which is preliminary data.</text>
</comment>